<dbReference type="EMBL" id="JBHSSD010000053">
    <property type="protein sequence ID" value="MFC6165521.1"/>
    <property type="molecule type" value="Genomic_DNA"/>
</dbReference>
<dbReference type="SUPFAM" id="SSF49899">
    <property type="entry name" value="Concanavalin A-like lectins/glucanases"/>
    <property type="match status" value="1"/>
</dbReference>
<evidence type="ECO:0000313" key="7">
    <source>
        <dbReference type="Proteomes" id="UP001596253"/>
    </source>
</evidence>
<comment type="caution">
    <text evidence="6">The sequence shown here is derived from an EMBL/GenBank/DDBJ whole genome shotgun (WGS) entry which is preliminary data.</text>
</comment>
<proteinExistence type="predicted"/>
<dbReference type="SMART" id="SM00560">
    <property type="entry name" value="LamGL"/>
    <property type="match status" value="1"/>
</dbReference>
<dbReference type="Pfam" id="PF01663">
    <property type="entry name" value="Phosphodiest"/>
    <property type="match status" value="1"/>
</dbReference>
<protein>
    <submittedName>
        <fullName evidence="6">LamG-like jellyroll fold domain-containing protein</fullName>
    </submittedName>
</protein>
<evidence type="ECO:0000256" key="2">
    <source>
        <dbReference type="ARBA" id="ARBA00023157"/>
    </source>
</evidence>
<feature type="domain" description="LamG-like jellyroll fold" evidence="5">
    <location>
        <begin position="111"/>
        <end position="246"/>
    </location>
</feature>
<dbReference type="Gene3D" id="2.60.120.200">
    <property type="match status" value="1"/>
</dbReference>
<organism evidence="6 7">
    <name type="scientific">Lactiplantibacillus dongliensis</name>
    <dbReference type="NCBI Taxonomy" id="2559919"/>
    <lineage>
        <taxon>Bacteria</taxon>
        <taxon>Bacillati</taxon>
        <taxon>Bacillota</taxon>
        <taxon>Bacilli</taxon>
        <taxon>Lactobacillales</taxon>
        <taxon>Lactobacillaceae</taxon>
        <taxon>Lactiplantibacillus</taxon>
    </lineage>
</organism>
<dbReference type="SUPFAM" id="SSF49384">
    <property type="entry name" value="Carbohydrate-binding domain"/>
    <property type="match status" value="1"/>
</dbReference>
<name>A0ABW1R6I5_9LACO</name>
<feature type="region of interest" description="Disordered" evidence="3">
    <location>
        <begin position="880"/>
        <end position="929"/>
    </location>
</feature>
<dbReference type="Pfam" id="PF13385">
    <property type="entry name" value="Laminin_G_3"/>
    <property type="match status" value="1"/>
</dbReference>
<dbReference type="Gene3D" id="2.60.40.680">
    <property type="match status" value="1"/>
</dbReference>
<dbReference type="InterPro" id="IPR013320">
    <property type="entry name" value="ConA-like_dom_sf"/>
</dbReference>
<evidence type="ECO:0000259" key="5">
    <source>
        <dbReference type="SMART" id="SM00560"/>
    </source>
</evidence>
<dbReference type="InterPro" id="IPR044081">
    <property type="entry name" value="DUF5776"/>
</dbReference>
<reference evidence="7" key="1">
    <citation type="journal article" date="2019" name="Int. J. Syst. Evol. Microbiol.">
        <title>The Global Catalogue of Microorganisms (GCM) 10K type strain sequencing project: providing services to taxonomists for standard genome sequencing and annotation.</title>
        <authorList>
            <consortium name="The Broad Institute Genomics Platform"/>
            <consortium name="The Broad Institute Genome Sequencing Center for Infectious Disease"/>
            <person name="Wu L."/>
            <person name="Ma J."/>
        </authorList>
    </citation>
    <scope>NUCLEOTIDE SEQUENCE [LARGE SCALE GENOMIC DNA]</scope>
    <source>
        <strain evidence="7">CCM 8932</strain>
    </source>
</reference>
<evidence type="ECO:0000313" key="6">
    <source>
        <dbReference type="EMBL" id="MFC6165521.1"/>
    </source>
</evidence>
<feature type="compositionally biased region" description="Low complexity" evidence="3">
    <location>
        <begin position="885"/>
        <end position="911"/>
    </location>
</feature>
<keyword evidence="7" id="KW-1185">Reference proteome</keyword>
<dbReference type="RefSeq" id="WP_137641188.1">
    <property type="nucleotide sequence ID" value="NZ_BJDK01000043.1"/>
</dbReference>
<sequence>MNPRVLTTIALCSATLTLITTAAPAAAAVTNANQPRVSRAEAVANLPKSDVNMDFSKGTPTDLTGTISKIKTVGTPEITTDKNMNGKVAAFDGTNAYLLPMTQKNYDAMKNGMAIEAFFKYEGSTSGEHDIFSNQQSGGIGLGMVDGKLNFFAHDGSGYKQPKSDVKIGKWVHAVGVIDTVAKKTKLYVNGKMVSQLDNSGNIKFASSSAQNFVIGGDSGSNDTLQFGMQGKVKTARVYDKALTDTEIQKLSDTATKDIHESVPTAQELKTELVGPSDVVAGHTYNLNVHTNEVDEGDIDKLEYDVTFDPERFEYVNSDFLLGGADHTTVTKINDHTLHVSSTAGLSKADFREYGQTRLARIQLKAKTVGKQNVTTKVSVGNAKANMGGKAVSGLKMDIVGQQNITIHAKNINDYNGDGIVGAGDVALAPEARKAEVAKAAEIRPYKHVIVLTTDGGGNPWDPTGMYYTNDNSKLPQWTSSPTLLAKRKNSYAMNLFNKQFAMSTTAQAVQPTISAQNYSSMLHGLPWGQMDKEYQMTNSTAGQKYFADFGKKDPKYPSVFKVLQKNNPTQGLAAFAEWHQIISGITEPDAAVEKQRSNSWKSFDDVANYIGSDKFNDTSLVYMQSDQMDGQGHGHGWYNDDYWATYSKYDALFKEVMDKLEATGHIHDTLVIANSDHGGSDHGHGGSGTKDPSNYNTYLALGGETIDAGRRLSGGSNADVSALILKALQVEQPKSMTAKVFDSSAFLAQTELGKKNRQVESINLEKDQNKFALKFKAHENRQIRTVDARIDLGGRTIDKINVPAGAKVIRQDAQNGILKLTLSFNKQPGDTMAVVTMKPATTKAAAQVAIKEAMLGTDKGNEVLSDLSTKQVDKVADLSGGTVTAPSTSGNNSSTTTKPTNPAKPNPDTNGTTSESHKEKPAKKNKLKGKIVYAQKKVGFYKKAKFTKKNRYKFFAAKPQNKWAQFKIVTKKGNRYQVKDINKGSKTYGKTGYITSSSKYVTSADYTKKPIKVKVINAKGLSAYNSKTLKGKHTTYKRGTMLKIKKLVKSKGKLRLQLKNGKYITVDKHMIHAYFAK</sequence>
<dbReference type="InterPro" id="IPR006558">
    <property type="entry name" value="LamG-like"/>
</dbReference>
<dbReference type="InterPro" id="IPR008965">
    <property type="entry name" value="CBM2/CBM3_carb-bd_dom_sf"/>
</dbReference>
<accession>A0ABW1R6I5</accession>
<feature type="signal peptide" evidence="4">
    <location>
        <begin position="1"/>
        <end position="27"/>
    </location>
</feature>
<gene>
    <name evidence="6" type="ORF">ACFP3T_12640</name>
</gene>
<dbReference type="Proteomes" id="UP001596253">
    <property type="component" value="Unassembled WGS sequence"/>
</dbReference>
<evidence type="ECO:0000256" key="4">
    <source>
        <dbReference type="SAM" id="SignalP"/>
    </source>
</evidence>
<dbReference type="InterPro" id="IPR002591">
    <property type="entry name" value="Phosphodiest/P_Trfase"/>
</dbReference>
<dbReference type="Pfam" id="PF19087">
    <property type="entry name" value="DUF5776"/>
    <property type="match status" value="1"/>
</dbReference>
<keyword evidence="2" id="KW-1015">Disulfide bond</keyword>
<evidence type="ECO:0000256" key="1">
    <source>
        <dbReference type="ARBA" id="ARBA00022729"/>
    </source>
</evidence>
<dbReference type="Gene3D" id="3.40.720.10">
    <property type="entry name" value="Alkaline Phosphatase, subunit A"/>
    <property type="match status" value="1"/>
</dbReference>
<feature type="chain" id="PRO_5046832471" evidence="4">
    <location>
        <begin position="28"/>
        <end position="1078"/>
    </location>
</feature>
<dbReference type="InterPro" id="IPR017850">
    <property type="entry name" value="Alkaline_phosphatase_core_sf"/>
</dbReference>
<dbReference type="SUPFAM" id="SSF53649">
    <property type="entry name" value="Alkaline phosphatase-like"/>
    <property type="match status" value="1"/>
</dbReference>
<evidence type="ECO:0000256" key="3">
    <source>
        <dbReference type="SAM" id="MobiDB-lite"/>
    </source>
</evidence>
<keyword evidence="1 4" id="KW-0732">Signal</keyword>